<evidence type="ECO:0000313" key="2">
    <source>
        <dbReference type="EMBL" id="MFD1331729.1"/>
    </source>
</evidence>
<proteinExistence type="predicted"/>
<evidence type="ECO:0000313" key="3">
    <source>
        <dbReference type="Proteomes" id="UP001597171"/>
    </source>
</evidence>
<dbReference type="EMBL" id="JBHTMX010000038">
    <property type="protein sequence ID" value="MFD1331729.1"/>
    <property type="molecule type" value="Genomic_DNA"/>
</dbReference>
<reference evidence="3" key="1">
    <citation type="journal article" date="2019" name="Int. J. Syst. Evol. Microbiol.">
        <title>The Global Catalogue of Microorganisms (GCM) 10K type strain sequencing project: providing services to taxonomists for standard genome sequencing and annotation.</title>
        <authorList>
            <consortium name="The Broad Institute Genomics Platform"/>
            <consortium name="The Broad Institute Genome Sequencing Center for Infectious Disease"/>
            <person name="Wu L."/>
            <person name="Ma J."/>
        </authorList>
    </citation>
    <scope>NUCLEOTIDE SEQUENCE [LARGE SCALE GENOMIC DNA]</scope>
    <source>
        <strain evidence="3">CCUG 61696</strain>
    </source>
</reference>
<dbReference type="RefSeq" id="WP_378774947.1">
    <property type="nucleotide sequence ID" value="NZ_JBHTMX010000038.1"/>
</dbReference>
<name>A0ABW3Z6D6_9HYPH</name>
<protein>
    <recommendedName>
        <fullName evidence="4">Protamine-2 (Modular protein)</fullName>
    </recommendedName>
</protein>
<accession>A0ABW3Z6D6</accession>
<keyword evidence="3" id="KW-1185">Reference proteome</keyword>
<comment type="caution">
    <text evidence="2">The sequence shown here is derived from an EMBL/GenBank/DDBJ whole genome shotgun (WGS) entry which is preliminary data.</text>
</comment>
<keyword evidence="1" id="KW-0732">Signal</keyword>
<evidence type="ECO:0008006" key="4">
    <source>
        <dbReference type="Google" id="ProtNLM"/>
    </source>
</evidence>
<feature type="chain" id="PRO_5045104069" description="Protamine-2 (Modular protein)" evidence="1">
    <location>
        <begin position="24"/>
        <end position="115"/>
    </location>
</feature>
<dbReference type="Proteomes" id="UP001597171">
    <property type="component" value="Unassembled WGS sequence"/>
</dbReference>
<organism evidence="2 3">
    <name type="scientific">Methylopila musalis</name>
    <dbReference type="NCBI Taxonomy" id="1134781"/>
    <lineage>
        <taxon>Bacteria</taxon>
        <taxon>Pseudomonadati</taxon>
        <taxon>Pseudomonadota</taxon>
        <taxon>Alphaproteobacteria</taxon>
        <taxon>Hyphomicrobiales</taxon>
        <taxon>Methylopilaceae</taxon>
        <taxon>Methylopila</taxon>
    </lineage>
</organism>
<evidence type="ECO:0000256" key="1">
    <source>
        <dbReference type="SAM" id="SignalP"/>
    </source>
</evidence>
<feature type="signal peptide" evidence="1">
    <location>
        <begin position="1"/>
        <end position="23"/>
    </location>
</feature>
<gene>
    <name evidence="2" type="ORF">ACFQ4O_06910</name>
</gene>
<sequence>MDRRSLVLGLLGVCGAAALPVFAARPASATPLGARPAEAFPAAEPVERAEGGMAPDGSPTENAQYYYRRRYRRRRRYGRYYGYRRHGYYRPRRYYRRRRCRTYVTSWGQLVRRCW</sequence>